<evidence type="ECO:0000256" key="1">
    <source>
        <dbReference type="ARBA" id="ARBA00022679"/>
    </source>
</evidence>
<protein>
    <submittedName>
        <fullName evidence="2">CoA transferase</fullName>
    </submittedName>
</protein>
<gene>
    <name evidence="2" type="ORF">KZZ10_03655</name>
</gene>
<dbReference type="Pfam" id="PF02515">
    <property type="entry name" value="CoA_transf_3"/>
    <property type="match status" value="1"/>
</dbReference>
<dbReference type="AlphaFoldDB" id="A0A953T3T0"/>
<accession>A0A953T3T0</accession>
<sequence length="402" mass="44410">MNTPVTSKQQVHGALNGVRVLDLSQGIAGPFAARLLGDHDADVIKVEPPHRGESGRRLAPLKTDAPEPEQSLLFQYLNWNKRSIALDISNTLDQRTLRALIERSDILIESFRPGTLDAWGIGVDVMLEWNPRLVITSITNYGQTGPYAHYEASDLTLQAMSGIMAISGQVDREPLKHGLSQSYYCAGLTGAYASIMAYTAAQQDQFGEHVDVSIHECLASELVLNESYYAFLGAVQGRRAIVQDPFAGEPIATRKGFVAFQTGGGAPFETFAELFDRPEFLEKRFTSPPEREKRVPEVRALLEECVADREAKEVFLAGAKKRLLLGVVQGASDLLQCEHLEDRKAFATVSHPATETELRLPAELAKLSLTPTALRRRAPRLDEHRDEVLVELLGPSDNKERV</sequence>
<dbReference type="Proteomes" id="UP000739565">
    <property type="component" value="Unassembled WGS sequence"/>
</dbReference>
<dbReference type="InterPro" id="IPR044855">
    <property type="entry name" value="CoA-Trfase_III_dom3_sf"/>
</dbReference>
<dbReference type="Gene3D" id="3.30.1540.10">
    <property type="entry name" value="formyl-coa transferase, domain 3"/>
    <property type="match status" value="1"/>
</dbReference>
<dbReference type="InterPro" id="IPR050483">
    <property type="entry name" value="CoA-transferase_III_domain"/>
</dbReference>
<dbReference type="PANTHER" id="PTHR48207:SF3">
    <property type="entry name" value="SUCCINATE--HYDROXYMETHYLGLUTARATE COA-TRANSFERASE"/>
    <property type="match status" value="1"/>
</dbReference>
<comment type="caution">
    <text evidence="2">The sequence shown here is derived from an EMBL/GenBank/DDBJ whole genome shotgun (WGS) entry which is preliminary data.</text>
</comment>
<dbReference type="SUPFAM" id="SSF89796">
    <property type="entry name" value="CoA-transferase family III (CaiB/BaiF)"/>
    <property type="match status" value="1"/>
</dbReference>
<dbReference type="PANTHER" id="PTHR48207">
    <property type="entry name" value="SUCCINATE--HYDROXYMETHYLGLUTARATE COA-TRANSFERASE"/>
    <property type="match status" value="1"/>
</dbReference>
<proteinExistence type="predicted"/>
<dbReference type="GO" id="GO:0008410">
    <property type="term" value="F:CoA-transferase activity"/>
    <property type="evidence" value="ECO:0007669"/>
    <property type="project" value="TreeGrafter"/>
</dbReference>
<dbReference type="EMBL" id="JAHXRI010000006">
    <property type="protein sequence ID" value="MBZ1349731.1"/>
    <property type="molecule type" value="Genomic_DNA"/>
</dbReference>
<keyword evidence="1 2" id="KW-0808">Transferase</keyword>
<keyword evidence="3" id="KW-1185">Reference proteome</keyword>
<organism evidence="2 3">
    <name type="scientific">Zwartia hollandica</name>
    <dbReference type="NCBI Taxonomy" id="324606"/>
    <lineage>
        <taxon>Bacteria</taxon>
        <taxon>Pseudomonadati</taxon>
        <taxon>Pseudomonadota</taxon>
        <taxon>Betaproteobacteria</taxon>
        <taxon>Burkholderiales</taxon>
        <taxon>Alcaligenaceae</taxon>
        <taxon>Zwartia</taxon>
    </lineage>
</organism>
<name>A0A953T3T0_9BURK</name>
<dbReference type="InterPro" id="IPR003673">
    <property type="entry name" value="CoA-Trfase_fam_III"/>
</dbReference>
<evidence type="ECO:0000313" key="2">
    <source>
        <dbReference type="EMBL" id="MBZ1349731.1"/>
    </source>
</evidence>
<dbReference type="Gene3D" id="3.40.50.10540">
    <property type="entry name" value="Crotonobetainyl-coa:carnitine coa-transferase, domain 1"/>
    <property type="match status" value="1"/>
</dbReference>
<dbReference type="InterPro" id="IPR023606">
    <property type="entry name" value="CoA-Trfase_III_dom_1_sf"/>
</dbReference>
<dbReference type="RefSeq" id="WP_259660154.1">
    <property type="nucleotide sequence ID" value="NZ_JAHXRI010000006.1"/>
</dbReference>
<reference evidence="2" key="1">
    <citation type="submission" date="2021-07" db="EMBL/GenBank/DDBJ databases">
        <title>New genus and species of the family Alcaligenaceae.</title>
        <authorList>
            <person name="Hahn M.W."/>
        </authorList>
    </citation>
    <scope>NUCLEOTIDE SEQUENCE</scope>
    <source>
        <strain evidence="2">LF4-65</strain>
    </source>
</reference>
<evidence type="ECO:0000313" key="3">
    <source>
        <dbReference type="Proteomes" id="UP000739565"/>
    </source>
</evidence>